<dbReference type="Proteomes" id="UP000885648">
    <property type="component" value="Unassembled WGS sequence"/>
</dbReference>
<dbReference type="Gene3D" id="2.60.40.10">
    <property type="entry name" value="Immunoglobulins"/>
    <property type="match status" value="1"/>
</dbReference>
<feature type="transmembrane region" description="Helical" evidence="6">
    <location>
        <begin position="324"/>
        <end position="343"/>
    </location>
</feature>
<evidence type="ECO:0000256" key="4">
    <source>
        <dbReference type="ARBA" id="ARBA00022989"/>
    </source>
</evidence>
<evidence type="ECO:0000256" key="3">
    <source>
        <dbReference type="ARBA" id="ARBA00022692"/>
    </source>
</evidence>
<accession>A0A831LSQ3</accession>
<comment type="subcellular location">
    <subcellularLocation>
        <location evidence="1">Cell membrane</location>
        <topology evidence="1">Multi-pass membrane protein</topology>
    </subcellularLocation>
</comment>
<feature type="transmembrane region" description="Helical" evidence="6">
    <location>
        <begin position="136"/>
        <end position="154"/>
    </location>
</feature>
<dbReference type="InterPro" id="IPR008964">
    <property type="entry name" value="Invasin/intimin_cell_adhesion"/>
</dbReference>
<dbReference type="AlphaFoldDB" id="A0A831LSQ3"/>
<evidence type="ECO:0000259" key="7">
    <source>
        <dbReference type="Pfam" id="PF00482"/>
    </source>
</evidence>
<evidence type="ECO:0000256" key="2">
    <source>
        <dbReference type="ARBA" id="ARBA00022475"/>
    </source>
</evidence>
<reference evidence="8" key="1">
    <citation type="journal article" date="2020" name="mSystems">
        <title>Genome- and Community-Level Interaction Insights into Carbon Utilization and Element Cycling Functions of Hydrothermarchaeota in Hydrothermal Sediment.</title>
        <authorList>
            <person name="Zhou Z."/>
            <person name="Liu Y."/>
            <person name="Xu W."/>
            <person name="Pan J."/>
            <person name="Luo Z.H."/>
            <person name="Li M."/>
        </authorList>
    </citation>
    <scope>NUCLEOTIDE SEQUENCE</scope>
    <source>
        <strain evidence="8">SpSt-1183</strain>
    </source>
</reference>
<feature type="transmembrane region" description="Helical" evidence="6">
    <location>
        <begin position="57"/>
        <end position="80"/>
    </location>
</feature>
<keyword evidence="2" id="KW-1003">Cell membrane</keyword>
<evidence type="ECO:0000256" key="1">
    <source>
        <dbReference type="ARBA" id="ARBA00004651"/>
    </source>
</evidence>
<dbReference type="InterPro" id="IPR013783">
    <property type="entry name" value="Ig-like_fold"/>
</dbReference>
<evidence type="ECO:0000256" key="5">
    <source>
        <dbReference type="ARBA" id="ARBA00023136"/>
    </source>
</evidence>
<dbReference type="EMBL" id="DSBY01000348">
    <property type="protein sequence ID" value="HDS64152.1"/>
    <property type="molecule type" value="Genomic_DNA"/>
</dbReference>
<dbReference type="Pfam" id="PF00482">
    <property type="entry name" value="T2SSF"/>
    <property type="match status" value="1"/>
</dbReference>
<dbReference type="PANTHER" id="PTHR35402">
    <property type="entry name" value="INTEGRAL MEMBRANE PROTEIN-RELATED"/>
    <property type="match status" value="1"/>
</dbReference>
<organism evidence="8">
    <name type="scientific">Methanofollis liminatans</name>
    <dbReference type="NCBI Taxonomy" id="2201"/>
    <lineage>
        <taxon>Archaea</taxon>
        <taxon>Methanobacteriati</taxon>
        <taxon>Methanobacteriota</taxon>
        <taxon>Stenosarchaea group</taxon>
        <taxon>Methanomicrobia</taxon>
        <taxon>Methanomicrobiales</taxon>
        <taxon>Methanomicrobiaceae</taxon>
        <taxon>Methanofollis</taxon>
    </lineage>
</organism>
<keyword evidence="4 6" id="KW-1133">Transmembrane helix</keyword>
<proteinExistence type="predicted"/>
<comment type="caution">
    <text evidence="8">The sequence shown here is derived from an EMBL/GenBank/DDBJ whole genome shotgun (WGS) entry which is preliminary data.</text>
</comment>
<keyword evidence="5 6" id="KW-0472">Membrane</keyword>
<sequence length="476" mass="50699">MVGVFDRLKELVSGLAGRLSAEGGGSGGLRSSVGGLRERISFEVERLHVRHDLKREYFTVVVPFAVAFLFIAGALLLGVAGGGGGEEAPEKSDKISAYEELMRQMEAEEAGIPLPVETEAPPVEEKQAPLLGYDRLLIVAFLVAITPYAIDITLQKRRLKKKEEIYTEFLFKLSEMMRGGLDPIKSVKELAKSDIGVLTPHIRMASNEMLYGRSFEEAMRRMSASIGSDLIRRYTELVIQSSYSGGSVADLILKSSEDMRSIINLEREKEGALSQFTLIFYFAQGIIVFISYTLNSSLLPFLTGGATGDLFGENEIQNIDFPNGFFHLIMINALFGGLVIGKISEGDVRYGLKHVVILMVGCYVAANVLFFGAAETAPEVTIDLVGGGDVEGLIGLPLAEPLVFLVKDTGGNPAGGVTVSFSIAPGGSVTQSAASGDDGRVKVLVTLGDVPGTYTVTAKVGAASRTAAIVAAGGGE</sequence>
<feature type="domain" description="Type II secretion system protein GspF" evidence="7">
    <location>
        <begin position="169"/>
        <end position="290"/>
    </location>
</feature>
<evidence type="ECO:0000313" key="8">
    <source>
        <dbReference type="EMBL" id="HDS64152.1"/>
    </source>
</evidence>
<feature type="transmembrane region" description="Helical" evidence="6">
    <location>
        <begin position="276"/>
        <end position="294"/>
    </location>
</feature>
<dbReference type="GO" id="GO:0005886">
    <property type="term" value="C:plasma membrane"/>
    <property type="evidence" value="ECO:0007669"/>
    <property type="project" value="UniProtKB-SubCell"/>
</dbReference>
<dbReference type="InterPro" id="IPR056569">
    <property type="entry name" value="ArlJ-like"/>
</dbReference>
<feature type="transmembrane region" description="Helical" evidence="6">
    <location>
        <begin position="355"/>
        <end position="374"/>
    </location>
</feature>
<dbReference type="PANTHER" id="PTHR35402:SF1">
    <property type="entry name" value="TYPE II SECRETION SYSTEM PROTEIN GSPF DOMAIN-CONTAINING PROTEIN"/>
    <property type="match status" value="1"/>
</dbReference>
<evidence type="ECO:0000256" key="6">
    <source>
        <dbReference type="SAM" id="Phobius"/>
    </source>
</evidence>
<gene>
    <name evidence="8" type="ORF">ENN52_08590</name>
</gene>
<name>A0A831LSQ3_9EURY</name>
<dbReference type="SUPFAM" id="SSF49373">
    <property type="entry name" value="Invasin/intimin cell-adhesion fragments"/>
    <property type="match status" value="1"/>
</dbReference>
<dbReference type="InterPro" id="IPR018076">
    <property type="entry name" value="T2SS_GspF_dom"/>
</dbReference>
<keyword evidence="3 6" id="KW-0812">Transmembrane</keyword>
<protein>
    <recommendedName>
        <fullName evidence="7">Type II secretion system protein GspF domain-containing protein</fullName>
    </recommendedName>
</protein>